<name>F2KQN3_ARCVS</name>
<dbReference type="KEGG" id="ave:Arcve_0573"/>
<evidence type="ECO:0000259" key="1">
    <source>
        <dbReference type="Pfam" id="PF18480"/>
    </source>
</evidence>
<feature type="domain" description="DUF5615" evidence="1">
    <location>
        <begin position="1"/>
        <end position="103"/>
    </location>
</feature>
<dbReference type="InterPro" id="IPR041049">
    <property type="entry name" value="DUF5615"/>
</dbReference>
<dbReference type="HOGENOM" id="CLU_2177759_0_0_2"/>
<dbReference type="EMBL" id="CP002588">
    <property type="protein sequence ID" value="AEA46595.1"/>
    <property type="molecule type" value="Genomic_DNA"/>
</dbReference>
<protein>
    <recommendedName>
        <fullName evidence="1">DUF5615 domain-containing protein</fullName>
    </recommendedName>
</protein>
<dbReference type="Proteomes" id="UP000008136">
    <property type="component" value="Chromosome"/>
</dbReference>
<keyword evidence="3" id="KW-1185">Reference proteome</keyword>
<accession>F2KQN3</accession>
<gene>
    <name evidence="2" type="ordered locus">Arcve_0573</name>
</gene>
<dbReference type="GeneID" id="10393669"/>
<dbReference type="eggNOG" id="arCOG07904">
    <property type="taxonomic scope" value="Archaea"/>
</dbReference>
<sequence length="109" mass="12594">MKFLLDDNVPYSVKKWFQKKGLEAVKLFEIGLKGADDETIYRYAIENGFAVITLDLDFGYLFLKFQKGTIIVLRPHRSIPDEIVCLLERSVEVIQEKEGLIVVKPDMSR</sequence>
<dbReference type="OrthoDB" id="147476at2157"/>
<dbReference type="Pfam" id="PF18480">
    <property type="entry name" value="DUF5615"/>
    <property type="match status" value="1"/>
</dbReference>
<proteinExistence type="predicted"/>
<reference evidence="2 3" key="1">
    <citation type="submission" date="2011-03" db="EMBL/GenBank/DDBJ databases">
        <title>The complete genome of Archaeoglobus veneficus SNP6.</title>
        <authorList>
            <consortium name="US DOE Joint Genome Institute (JGI-PGF)"/>
            <person name="Lucas S."/>
            <person name="Copeland A."/>
            <person name="Lapidus A."/>
            <person name="Bruce D."/>
            <person name="Goodwin L."/>
            <person name="Pitluck S."/>
            <person name="Kyrpides N."/>
            <person name="Mavromatis K."/>
            <person name="Pagani I."/>
            <person name="Ivanova N."/>
            <person name="Mikhailova N."/>
            <person name="Lu M."/>
            <person name="Detter J.C."/>
            <person name="Tapia R."/>
            <person name="Han C."/>
            <person name="Land M."/>
            <person name="Hauser L."/>
            <person name="Markowitz V."/>
            <person name="Cheng J.-F."/>
            <person name="Hugenholtz P."/>
            <person name="Woyke T."/>
            <person name="Wu D."/>
            <person name="Spring S."/>
            <person name="Brambilla E."/>
            <person name="Klenk H.-P."/>
            <person name="Eisen J.A."/>
        </authorList>
    </citation>
    <scope>NUCLEOTIDE SEQUENCE [LARGE SCALE GENOMIC DNA]</scope>
    <source>
        <strain evidence="3">SNP6</strain>
    </source>
</reference>
<evidence type="ECO:0000313" key="3">
    <source>
        <dbReference type="Proteomes" id="UP000008136"/>
    </source>
</evidence>
<organism evidence="2 3">
    <name type="scientific">Archaeoglobus veneficus (strain DSM 11195 / SNP6)</name>
    <dbReference type="NCBI Taxonomy" id="693661"/>
    <lineage>
        <taxon>Archaea</taxon>
        <taxon>Methanobacteriati</taxon>
        <taxon>Methanobacteriota</taxon>
        <taxon>Archaeoglobi</taxon>
        <taxon>Archaeoglobales</taxon>
        <taxon>Archaeoglobaceae</taxon>
        <taxon>Archaeoglobus</taxon>
    </lineage>
</organism>
<dbReference type="STRING" id="693661.Arcve_0573"/>
<evidence type="ECO:0000313" key="2">
    <source>
        <dbReference type="EMBL" id="AEA46595.1"/>
    </source>
</evidence>
<dbReference type="AlphaFoldDB" id="F2KQN3"/>
<dbReference type="RefSeq" id="WP_013683269.1">
    <property type="nucleotide sequence ID" value="NC_015320.1"/>
</dbReference>